<dbReference type="RefSeq" id="WP_182159354.1">
    <property type="nucleotide sequence ID" value="NZ_JACEZT010000001.1"/>
</dbReference>
<evidence type="ECO:0000259" key="4">
    <source>
        <dbReference type="PROSITE" id="PS01124"/>
    </source>
</evidence>
<evidence type="ECO:0000256" key="3">
    <source>
        <dbReference type="ARBA" id="ARBA00023163"/>
    </source>
</evidence>
<dbReference type="Pfam" id="PF12625">
    <property type="entry name" value="Arabinose_bd"/>
    <property type="match status" value="1"/>
</dbReference>
<dbReference type="GO" id="GO:0000976">
    <property type="term" value="F:transcription cis-regulatory region binding"/>
    <property type="evidence" value="ECO:0007669"/>
    <property type="project" value="TreeGrafter"/>
</dbReference>
<dbReference type="EMBL" id="JACEZT010000001">
    <property type="protein sequence ID" value="MBA5635726.1"/>
    <property type="molecule type" value="Genomic_DNA"/>
</dbReference>
<dbReference type="GO" id="GO:0005829">
    <property type="term" value="C:cytosol"/>
    <property type="evidence" value="ECO:0007669"/>
    <property type="project" value="TreeGrafter"/>
</dbReference>
<sequence>MPSTTPDARPQHGARVAGSYLQPLLEAAAARGVQAAALERAAGLPAGALTPLPESLAADDYVRLLDVGAALADDPHFGLHVGERFKLGTYNVYGLILLSCRDFGQAFEQTMRYEQLAHDLGRSTLRVSEGMAHYTWHCHYGPERRHLIDSVFAGIRVFGNWLAGVTLPPPALVLSHDGGDPAGHGEYLRVFGALPRFNGPANTASFDAQLLAWPVPNADTGLYPVLRQHAEQLLQSRAQTGARTGADAGISQQVHEAIVRNLAQGQVRLASIADELKLSPRTLQRKLSEAGATFQQVLDQARFALARDYLRQPELSLVDIAFLLGYQEQSAFNHAFKEWSGMNPGAFRERG</sequence>
<dbReference type="InterPro" id="IPR009057">
    <property type="entry name" value="Homeodomain-like_sf"/>
</dbReference>
<protein>
    <submittedName>
        <fullName evidence="5">AraC family transcriptional regulator</fullName>
    </submittedName>
</protein>
<dbReference type="GO" id="GO:0003700">
    <property type="term" value="F:DNA-binding transcription factor activity"/>
    <property type="evidence" value="ECO:0007669"/>
    <property type="project" value="InterPro"/>
</dbReference>
<keyword evidence="6" id="KW-1185">Reference proteome</keyword>
<dbReference type="AlphaFoldDB" id="A0A7W2I9W7"/>
<accession>A0A7W2I9W7</accession>
<keyword evidence="2" id="KW-0238">DNA-binding</keyword>
<keyword evidence="3" id="KW-0804">Transcription</keyword>
<dbReference type="PROSITE" id="PS01124">
    <property type="entry name" value="HTH_ARAC_FAMILY_2"/>
    <property type="match status" value="1"/>
</dbReference>
<feature type="domain" description="HTH araC/xylS-type" evidence="4">
    <location>
        <begin position="252"/>
        <end position="350"/>
    </location>
</feature>
<dbReference type="PANTHER" id="PTHR47894:SF1">
    <property type="entry name" value="HTH-TYPE TRANSCRIPTIONAL REGULATOR VQSM"/>
    <property type="match status" value="1"/>
</dbReference>
<dbReference type="Gene3D" id="1.10.10.60">
    <property type="entry name" value="Homeodomain-like"/>
    <property type="match status" value="1"/>
</dbReference>
<dbReference type="InterPro" id="IPR018060">
    <property type="entry name" value="HTH_AraC"/>
</dbReference>
<reference evidence="5 6" key="1">
    <citation type="submission" date="2020-07" db="EMBL/GenBank/DDBJ databases">
        <title>Novel species isolated from subtropical streams in China.</title>
        <authorList>
            <person name="Lu H."/>
        </authorList>
    </citation>
    <scope>NUCLEOTIDE SEQUENCE [LARGE SCALE GENOMIC DNA]</scope>
    <source>
        <strain evidence="5 6">LX20W</strain>
    </source>
</reference>
<name>A0A7W2I9W7_9BURK</name>
<dbReference type="SUPFAM" id="SSF46689">
    <property type="entry name" value="Homeodomain-like"/>
    <property type="match status" value="1"/>
</dbReference>
<evidence type="ECO:0000256" key="1">
    <source>
        <dbReference type="ARBA" id="ARBA00023015"/>
    </source>
</evidence>
<evidence type="ECO:0000313" key="5">
    <source>
        <dbReference type="EMBL" id="MBA5635726.1"/>
    </source>
</evidence>
<keyword evidence="1" id="KW-0805">Transcription regulation</keyword>
<dbReference type="SMART" id="SM00342">
    <property type="entry name" value="HTH_ARAC"/>
    <property type="match status" value="1"/>
</dbReference>
<evidence type="ECO:0000313" key="6">
    <source>
        <dbReference type="Proteomes" id="UP000534388"/>
    </source>
</evidence>
<evidence type="ECO:0000256" key="2">
    <source>
        <dbReference type="ARBA" id="ARBA00023125"/>
    </source>
</evidence>
<dbReference type="Pfam" id="PF12833">
    <property type="entry name" value="HTH_18"/>
    <property type="match status" value="1"/>
</dbReference>
<comment type="caution">
    <text evidence="5">The sequence shown here is derived from an EMBL/GenBank/DDBJ whole genome shotgun (WGS) entry which is preliminary data.</text>
</comment>
<gene>
    <name evidence="5" type="ORF">H3H37_01490</name>
</gene>
<dbReference type="PANTHER" id="PTHR47894">
    <property type="entry name" value="HTH-TYPE TRANSCRIPTIONAL REGULATOR GADX"/>
    <property type="match status" value="1"/>
</dbReference>
<organism evidence="5 6">
    <name type="scientific">Rugamonas brunnea</name>
    <dbReference type="NCBI Taxonomy" id="2758569"/>
    <lineage>
        <taxon>Bacteria</taxon>
        <taxon>Pseudomonadati</taxon>
        <taxon>Pseudomonadota</taxon>
        <taxon>Betaproteobacteria</taxon>
        <taxon>Burkholderiales</taxon>
        <taxon>Oxalobacteraceae</taxon>
        <taxon>Telluria group</taxon>
        <taxon>Rugamonas</taxon>
    </lineage>
</organism>
<dbReference type="Proteomes" id="UP000534388">
    <property type="component" value="Unassembled WGS sequence"/>
</dbReference>
<dbReference type="InterPro" id="IPR032687">
    <property type="entry name" value="AraC-type_N"/>
</dbReference>
<proteinExistence type="predicted"/>